<gene>
    <name evidence="11" type="ORF">PS854_01580</name>
</gene>
<evidence type="ECO:0000256" key="7">
    <source>
        <dbReference type="ARBA" id="ARBA00022840"/>
    </source>
</evidence>
<evidence type="ECO:0000256" key="3">
    <source>
        <dbReference type="ARBA" id="ARBA00022679"/>
    </source>
</evidence>
<dbReference type="GO" id="GO:0005524">
    <property type="term" value="F:ATP binding"/>
    <property type="evidence" value="ECO:0007669"/>
    <property type="project" value="UniProtKB-KW"/>
</dbReference>
<keyword evidence="4" id="KW-0548">Nucleotidyltransferase</keyword>
<comment type="similarity">
    <text evidence="9">Belongs to the MntA antitoxin family.</text>
</comment>
<dbReference type="RefSeq" id="WP_150733011.1">
    <property type="nucleotide sequence ID" value="NZ_CABVIF010000002.1"/>
</dbReference>
<keyword evidence="5" id="KW-0479">Metal-binding</keyword>
<evidence type="ECO:0000256" key="8">
    <source>
        <dbReference type="ARBA" id="ARBA00022842"/>
    </source>
</evidence>
<evidence type="ECO:0000256" key="2">
    <source>
        <dbReference type="ARBA" id="ARBA00022649"/>
    </source>
</evidence>
<evidence type="ECO:0000256" key="9">
    <source>
        <dbReference type="ARBA" id="ARBA00038276"/>
    </source>
</evidence>
<dbReference type="Gene3D" id="3.30.460.10">
    <property type="entry name" value="Beta Polymerase, domain 2"/>
    <property type="match status" value="1"/>
</dbReference>
<dbReference type="AlphaFoldDB" id="A0A5E7IPF8"/>
<dbReference type="InterPro" id="IPR052038">
    <property type="entry name" value="Type-VII_TA_antitoxin"/>
</dbReference>
<dbReference type="Pfam" id="PF01909">
    <property type="entry name" value="NTP_transf_2"/>
    <property type="match status" value="1"/>
</dbReference>
<keyword evidence="6" id="KW-0547">Nucleotide-binding</keyword>
<dbReference type="GO" id="GO:0046872">
    <property type="term" value="F:metal ion binding"/>
    <property type="evidence" value="ECO:0007669"/>
    <property type="project" value="UniProtKB-KW"/>
</dbReference>
<evidence type="ECO:0000256" key="1">
    <source>
        <dbReference type="ARBA" id="ARBA00001946"/>
    </source>
</evidence>
<proteinExistence type="inferred from homology"/>
<organism evidence="11 12">
    <name type="scientific">Pseudomonas fluorescens</name>
    <dbReference type="NCBI Taxonomy" id="294"/>
    <lineage>
        <taxon>Bacteria</taxon>
        <taxon>Pseudomonadati</taxon>
        <taxon>Pseudomonadota</taxon>
        <taxon>Gammaproteobacteria</taxon>
        <taxon>Pseudomonadales</taxon>
        <taxon>Pseudomonadaceae</taxon>
        <taxon>Pseudomonas</taxon>
    </lineage>
</organism>
<dbReference type="SUPFAM" id="SSF81301">
    <property type="entry name" value="Nucleotidyltransferase"/>
    <property type="match status" value="1"/>
</dbReference>
<dbReference type="PANTHER" id="PTHR33571">
    <property type="entry name" value="SSL8005 PROTEIN"/>
    <property type="match status" value="1"/>
</dbReference>
<evidence type="ECO:0000259" key="10">
    <source>
        <dbReference type="Pfam" id="PF01909"/>
    </source>
</evidence>
<dbReference type="InterPro" id="IPR043519">
    <property type="entry name" value="NT_sf"/>
</dbReference>
<feature type="domain" description="Polymerase nucleotidyl transferase" evidence="10">
    <location>
        <begin position="28"/>
        <end position="96"/>
    </location>
</feature>
<keyword evidence="8" id="KW-0460">Magnesium</keyword>
<keyword evidence="7" id="KW-0067">ATP-binding</keyword>
<dbReference type="EMBL" id="CABVIF010000002">
    <property type="protein sequence ID" value="VVO76647.1"/>
    <property type="molecule type" value="Genomic_DNA"/>
</dbReference>
<dbReference type="InterPro" id="IPR002934">
    <property type="entry name" value="Polymerase_NTP_transf_dom"/>
</dbReference>
<keyword evidence="2" id="KW-1277">Toxin-antitoxin system</keyword>
<comment type="cofactor">
    <cofactor evidence="1">
        <name>Mg(2+)</name>
        <dbReference type="ChEBI" id="CHEBI:18420"/>
    </cofactor>
</comment>
<accession>A0A5E7IPF8</accession>
<evidence type="ECO:0000256" key="4">
    <source>
        <dbReference type="ARBA" id="ARBA00022695"/>
    </source>
</evidence>
<evidence type="ECO:0000256" key="5">
    <source>
        <dbReference type="ARBA" id="ARBA00022723"/>
    </source>
</evidence>
<keyword evidence="3" id="KW-0808">Transferase</keyword>
<dbReference type="PANTHER" id="PTHR33571:SF12">
    <property type="entry name" value="BSL3053 PROTEIN"/>
    <property type="match status" value="1"/>
</dbReference>
<evidence type="ECO:0000313" key="11">
    <source>
        <dbReference type="EMBL" id="VVO76647.1"/>
    </source>
</evidence>
<sequence length="100" mass="10925">MKPSDAIKGKTDEMRKIIESYGFVAPGIFGSTARGEDEEGSDLDLLATIPEAMAGQISLFDIADMQDELELALGVVVDFNVENNMPETYRASIELEVIKL</sequence>
<evidence type="ECO:0000313" key="12">
    <source>
        <dbReference type="Proteomes" id="UP000327111"/>
    </source>
</evidence>
<dbReference type="CDD" id="cd05403">
    <property type="entry name" value="NT_KNTase_like"/>
    <property type="match status" value="1"/>
</dbReference>
<protein>
    <recommendedName>
        <fullName evidence="10">Polymerase nucleotidyl transferase domain-containing protein</fullName>
    </recommendedName>
</protein>
<reference evidence="11 12" key="1">
    <citation type="submission" date="2019-09" db="EMBL/GenBank/DDBJ databases">
        <authorList>
            <person name="Chandra G."/>
            <person name="Truman W A."/>
        </authorList>
    </citation>
    <scope>NUCLEOTIDE SEQUENCE [LARGE SCALE GENOMIC DNA]</scope>
    <source>
        <strain evidence="11">PS854</strain>
    </source>
</reference>
<dbReference type="GO" id="GO:0016779">
    <property type="term" value="F:nucleotidyltransferase activity"/>
    <property type="evidence" value="ECO:0007669"/>
    <property type="project" value="UniProtKB-KW"/>
</dbReference>
<evidence type="ECO:0000256" key="6">
    <source>
        <dbReference type="ARBA" id="ARBA00022741"/>
    </source>
</evidence>
<dbReference type="Proteomes" id="UP000327111">
    <property type="component" value="Unassembled WGS sequence"/>
</dbReference>
<name>A0A5E7IPF8_PSEFL</name>